<proteinExistence type="inferred from homology"/>
<dbReference type="HOGENOM" id="CLU_013446_4_0_7"/>
<evidence type="ECO:0000313" key="4">
    <source>
        <dbReference type="EMBL" id="ABF92951.1"/>
    </source>
</evidence>
<dbReference type="NCBIfam" id="TIGR01420">
    <property type="entry name" value="pilT_fam"/>
    <property type="match status" value="1"/>
</dbReference>
<dbReference type="EMBL" id="CP000113">
    <property type="protein sequence ID" value="ABF92951.1"/>
    <property type="molecule type" value="Genomic_DNA"/>
</dbReference>
<dbReference type="eggNOG" id="COG2805">
    <property type="taxonomic scope" value="Bacteria"/>
</dbReference>
<dbReference type="PROSITE" id="PS00662">
    <property type="entry name" value="T2SP_E"/>
    <property type="match status" value="1"/>
</dbReference>
<evidence type="ECO:0000259" key="3">
    <source>
        <dbReference type="PROSITE" id="PS00662"/>
    </source>
</evidence>
<feature type="domain" description="Bacterial type II secretion system protein E" evidence="3">
    <location>
        <begin position="217"/>
        <end position="231"/>
    </location>
</feature>
<reference evidence="4 5" key="1">
    <citation type="journal article" date="2006" name="Proc. Natl. Acad. Sci. U.S.A.">
        <title>Evolution of sensory complexity recorded in a myxobacterial genome.</title>
        <authorList>
            <person name="Goldman B.S."/>
            <person name="Nierman W.C."/>
            <person name="Kaiser D."/>
            <person name="Slater S.C."/>
            <person name="Durkin A.S."/>
            <person name="Eisen J.A."/>
            <person name="Ronning C.M."/>
            <person name="Barbazuk W.B."/>
            <person name="Blanchard M."/>
            <person name="Field C."/>
            <person name="Halling C."/>
            <person name="Hinkle G."/>
            <person name="Iartchuk O."/>
            <person name="Kim H.S."/>
            <person name="Mackenzie C."/>
            <person name="Madupu R."/>
            <person name="Miller N."/>
            <person name="Shvartsbeyn A."/>
            <person name="Sullivan S.A."/>
            <person name="Vaudin M."/>
            <person name="Wiegand R."/>
            <person name="Kaplan H.B."/>
        </authorList>
    </citation>
    <scope>NUCLEOTIDE SEQUENCE [LARGE SCALE GENOMIC DNA]</scope>
    <source>
        <strain evidence="5">DK1622</strain>
    </source>
</reference>
<evidence type="ECO:0000313" key="5">
    <source>
        <dbReference type="Proteomes" id="UP000002402"/>
    </source>
</evidence>
<dbReference type="AlphaFoldDB" id="Q1DAU3"/>
<comment type="similarity">
    <text evidence="1">Belongs to the GSP E family.</text>
</comment>
<dbReference type="InterPro" id="IPR050921">
    <property type="entry name" value="T4SS_GSP_E_ATPase"/>
</dbReference>
<feature type="region of interest" description="Disordered" evidence="2">
    <location>
        <begin position="382"/>
        <end position="491"/>
    </location>
</feature>
<evidence type="ECO:0000256" key="1">
    <source>
        <dbReference type="ARBA" id="ARBA00006611"/>
    </source>
</evidence>
<dbReference type="GO" id="GO:0005524">
    <property type="term" value="F:ATP binding"/>
    <property type="evidence" value="ECO:0007669"/>
    <property type="project" value="InterPro"/>
</dbReference>
<dbReference type="InterPro" id="IPR001482">
    <property type="entry name" value="T2SS/T4SS_dom"/>
</dbReference>
<protein>
    <submittedName>
        <fullName evidence="4">Twitching mobility protein</fullName>
    </submittedName>
</protein>
<dbReference type="Gene3D" id="3.40.50.300">
    <property type="entry name" value="P-loop containing nucleotide triphosphate hydrolases"/>
    <property type="match status" value="1"/>
</dbReference>
<organism evidence="4 5">
    <name type="scientific">Myxococcus xanthus (strain DK1622)</name>
    <dbReference type="NCBI Taxonomy" id="246197"/>
    <lineage>
        <taxon>Bacteria</taxon>
        <taxon>Pseudomonadati</taxon>
        <taxon>Myxococcota</taxon>
        <taxon>Myxococcia</taxon>
        <taxon>Myxococcales</taxon>
        <taxon>Cystobacterineae</taxon>
        <taxon>Myxococcaceae</taxon>
        <taxon>Myxococcus</taxon>
    </lineage>
</organism>
<dbReference type="InterPro" id="IPR006321">
    <property type="entry name" value="PilT/PilU"/>
</dbReference>
<keyword evidence="5" id="KW-1185">Reference proteome</keyword>
<dbReference type="KEGG" id="mxa:MXAN_1995"/>
<dbReference type="PANTHER" id="PTHR30486:SF12">
    <property type="entry name" value="TYPE IV PILUS ATPASE PILU"/>
    <property type="match status" value="1"/>
</dbReference>
<dbReference type="InterPro" id="IPR027417">
    <property type="entry name" value="P-loop_NTPase"/>
</dbReference>
<feature type="compositionally biased region" description="Low complexity" evidence="2">
    <location>
        <begin position="427"/>
        <end position="467"/>
    </location>
</feature>
<evidence type="ECO:0000256" key="2">
    <source>
        <dbReference type="SAM" id="MobiDB-lite"/>
    </source>
</evidence>
<feature type="compositionally biased region" description="Acidic residues" evidence="2">
    <location>
        <begin position="482"/>
        <end position="491"/>
    </location>
</feature>
<dbReference type="SUPFAM" id="SSF52540">
    <property type="entry name" value="P-loop containing nucleoside triphosphate hydrolases"/>
    <property type="match status" value="1"/>
</dbReference>
<gene>
    <name evidence="4" type="primary">pilT</name>
    <name evidence="4" type="ordered locus">MXAN_1995</name>
</gene>
<dbReference type="Gene3D" id="3.30.450.90">
    <property type="match status" value="1"/>
</dbReference>
<dbReference type="CDD" id="cd01131">
    <property type="entry name" value="PilT"/>
    <property type="match status" value="1"/>
</dbReference>
<dbReference type="STRING" id="246197.MXAN_1995"/>
<dbReference type="Pfam" id="PF00437">
    <property type="entry name" value="T2SSE"/>
    <property type="match status" value="1"/>
</dbReference>
<name>Q1DAU3_MYXXD</name>
<dbReference type="PANTHER" id="PTHR30486">
    <property type="entry name" value="TWITCHING MOTILITY PROTEIN PILT"/>
    <property type="match status" value="1"/>
</dbReference>
<accession>Q1DAU3</accession>
<dbReference type="Proteomes" id="UP000002402">
    <property type="component" value="Chromosome"/>
</dbReference>
<dbReference type="GO" id="GO:0016887">
    <property type="term" value="F:ATP hydrolysis activity"/>
    <property type="evidence" value="ECO:0007669"/>
    <property type="project" value="InterPro"/>
</dbReference>
<sequence>MCFRGPSRPIACARERLVGFAPLMELNEILQIALRGGASDIHLKAGLPPMFRVDGSLVPLKDGRRLPPEEVARMAFGIMNEFQKEKFKGSNEVDLAYGVPGLGRFRVNVFQQRGTVGAVLRVIPFKVMTIQDLLLPQILAKICGEERGLVLVTGTTGSGKSTTLAAMIDYINANETSHIMTIEDPIEFLIRDKRSIVNQREVGVDTMTFAQALKSALRQDPDVILVGEMRDHETIETALHAAETGHLVMSTLHTLDATETINRIVSAFPPHQQKQVRLQLASVLKAVVSQRLVPRADGKGRVAAVEVLRVTARVREMIEDKDRTKEIHDAIAQGTDTYGMQTFDQSLMSLVRQGLVTYEEAHRQATNPDDFALRFSGISGTSDSKWDNFDSKPGESRPIPGSSAFAQKGAPTAVAAPQAAPAPAPMAQPMRPAAPAAQQMRPGGPPQAMRPGAPAGAPVGRPMASPAARPPAPAPAPAAAGGDDDFQIERF</sequence>
<feature type="compositionally biased region" description="Basic and acidic residues" evidence="2">
    <location>
        <begin position="384"/>
        <end position="395"/>
    </location>
</feature>
<dbReference type="EnsemblBacteria" id="ABF92951">
    <property type="protein sequence ID" value="ABF92951"/>
    <property type="gene ID" value="MXAN_1995"/>
</dbReference>